<dbReference type="GO" id="GO:0016301">
    <property type="term" value="F:kinase activity"/>
    <property type="evidence" value="ECO:0007669"/>
    <property type="project" value="UniProtKB-KW"/>
</dbReference>
<gene>
    <name evidence="2" type="ORF">F511_40513</name>
</gene>
<protein>
    <submittedName>
        <fullName evidence="2">LRR receptor-like serine/threonine-protein kinase</fullName>
    </submittedName>
</protein>
<dbReference type="AlphaFoldDB" id="A0A2Z7CAA9"/>
<name>A0A2Z7CAA9_9LAMI</name>
<keyword evidence="2" id="KW-0675">Receptor</keyword>
<evidence type="ECO:0000313" key="3">
    <source>
        <dbReference type="Proteomes" id="UP000250235"/>
    </source>
</evidence>
<keyword evidence="2" id="KW-0418">Kinase</keyword>
<evidence type="ECO:0000313" key="2">
    <source>
        <dbReference type="EMBL" id="KZV41268.1"/>
    </source>
</evidence>
<dbReference type="EMBL" id="KQ999574">
    <property type="protein sequence ID" value="KZV41268.1"/>
    <property type="molecule type" value="Genomic_DNA"/>
</dbReference>
<keyword evidence="3" id="KW-1185">Reference proteome</keyword>
<dbReference type="Proteomes" id="UP000250235">
    <property type="component" value="Unassembled WGS sequence"/>
</dbReference>
<proteinExistence type="predicted"/>
<organism evidence="2 3">
    <name type="scientific">Dorcoceras hygrometricum</name>
    <dbReference type="NCBI Taxonomy" id="472368"/>
    <lineage>
        <taxon>Eukaryota</taxon>
        <taxon>Viridiplantae</taxon>
        <taxon>Streptophyta</taxon>
        <taxon>Embryophyta</taxon>
        <taxon>Tracheophyta</taxon>
        <taxon>Spermatophyta</taxon>
        <taxon>Magnoliopsida</taxon>
        <taxon>eudicotyledons</taxon>
        <taxon>Gunneridae</taxon>
        <taxon>Pentapetalae</taxon>
        <taxon>asterids</taxon>
        <taxon>lamiids</taxon>
        <taxon>Lamiales</taxon>
        <taxon>Gesneriaceae</taxon>
        <taxon>Didymocarpoideae</taxon>
        <taxon>Trichosporeae</taxon>
        <taxon>Loxocarpinae</taxon>
        <taxon>Dorcoceras</taxon>
    </lineage>
</organism>
<feature type="compositionally biased region" description="Basic and acidic residues" evidence="1">
    <location>
        <begin position="98"/>
        <end position="108"/>
    </location>
</feature>
<reference evidence="2 3" key="1">
    <citation type="journal article" date="2015" name="Proc. Natl. Acad. Sci. U.S.A.">
        <title>The resurrection genome of Boea hygrometrica: A blueprint for survival of dehydration.</title>
        <authorList>
            <person name="Xiao L."/>
            <person name="Yang G."/>
            <person name="Zhang L."/>
            <person name="Yang X."/>
            <person name="Zhao S."/>
            <person name="Ji Z."/>
            <person name="Zhou Q."/>
            <person name="Hu M."/>
            <person name="Wang Y."/>
            <person name="Chen M."/>
            <person name="Xu Y."/>
            <person name="Jin H."/>
            <person name="Xiao X."/>
            <person name="Hu G."/>
            <person name="Bao F."/>
            <person name="Hu Y."/>
            <person name="Wan P."/>
            <person name="Li L."/>
            <person name="Deng X."/>
            <person name="Kuang T."/>
            <person name="Xiang C."/>
            <person name="Zhu J.K."/>
            <person name="Oliver M.J."/>
            <person name="He Y."/>
        </authorList>
    </citation>
    <scope>NUCLEOTIDE SEQUENCE [LARGE SCALE GENOMIC DNA]</scope>
    <source>
        <strain evidence="3">cv. XS01</strain>
    </source>
</reference>
<accession>A0A2Z7CAA9</accession>
<feature type="region of interest" description="Disordered" evidence="1">
    <location>
        <begin position="86"/>
        <end position="108"/>
    </location>
</feature>
<evidence type="ECO:0000256" key="1">
    <source>
        <dbReference type="SAM" id="MobiDB-lite"/>
    </source>
</evidence>
<keyword evidence="2" id="KW-0808">Transferase</keyword>
<sequence length="108" mass="11698">MLDTIMAISYDQIRETLALTPLLGIRIRPPARQRKNNKQIAVVTPIRSTTIYETPSSGCTRGPDEISTNGFSSSNWPEIIFRRRSAAAHGGGGGGGVREGRREACVDA</sequence>